<dbReference type="CDD" id="cd00093">
    <property type="entry name" value="HTH_XRE"/>
    <property type="match status" value="1"/>
</dbReference>
<evidence type="ECO:0000259" key="1">
    <source>
        <dbReference type="PROSITE" id="PS50943"/>
    </source>
</evidence>
<proteinExistence type="predicted"/>
<comment type="caution">
    <text evidence="2">The sequence shown here is derived from an EMBL/GenBank/DDBJ whole genome shotgun (WGS) entry which is preliminary data.</text>
</comment>
<dbReference type="InterPro" id="IPR001387">
    <property type="entry name" value="Cro/C1-type_HTH"/>
</dbReference>
<sequence length="148" mass="15930">MSTIGSRLKEERERLKLSQPAFGELGGVQKQAQLKYEKGDRSPDAEYLSGIAQAGVDIVYVLTGLQTGSSATNPREVALLDNFRHSGPEVQVGVSKLLAETGRALERANKVTENDMDVPASYMPNDGGLVIGVHSNAVHHERNGEDGE</sequence>
<dbReference type="Pfam" id="PF01381">
    <property type="entry name" value="HTH_3"/>
    <property type="match status" value="1"/>
</dbReference>
<keyword evidence="3" id="KW-1185">Reference proteome</keyword>
<dbReference type="RefSeq" id="WP_256605401.1">
    <property type="nucleotide sequence ID" value="NZ_JANIBL010000003.1"/>
</dbReference>
<evidence type="ECO:0000313" key="2">
    <source>
        <dbReference type="EMBL" id="MCQ8116124.1"/>
    </source>
</evidence>
<gene>
    <name evidence="2" type="ORF">NP589_01725</name>
</gene>
<dbReference type="EMBL" id="JANIBL010000003">
    <property type="protein sequence ID" value="MCQ8116124.1"/>
    <property type="molecule type" value="Genomic_DNA"/>
</dbReference>
<feature type="domain" description="HTH cro/C1-type" evidence="1">
    <location>
        <begin position="8"/>
        <end position="61"/>
    </location>
</feature>
<accession>A0ABT1TMX2</accession>
<reference evidence="2 3" key="1">
    <citation type="submission" date="2022-07" db="EMBL/GenBank/DDBJ databases">
        <title>Methylomonas rivi sp. nov., Methylomonas rosea sp. nov., Methylomonas aureus sp. nov. and Methylomonas subterranea sp. nov., four novel methanotrophs isolated from a freshwater creek and the deep terrestrial subsurface.</title>
        <authorList>
            <person name="Abin C."/>
            <person name="Sankaranarayanan K."/>
            <person name="Garner C."/>
            <person name="Sindelar R."/>
            <person name="Kotary K."/>
            <person name="Garner R."/>
            <person name="Barclay S."/>
            <person name="Lawson P."/>
            <person name="Krumholz L."/>
        </authorList>
    </citation>
    <scope>NUCLEOTIDE SEQUENCE [LARGE SCALE GENOMIC DNA]</scope>
    <source>
        <strain evidence="2 3">WSC-7</strain>
    </source>
</reference>
<name>A0ABT1TMX2_9GAMM</name>
<dbReference type="PROSITE" id="PS50943">
    <property type="entry name" value="HTH_CROC1"/>
    <property type="match status" value="1"/>
</dbReference>
<dbReference type="Gene3D" id="1.10.260.40">
    <property type="entry name" value="lambda repressor-like DNA-binding domains"/>
    <property type="match status" value="1"/>
</dbReference>
<dbReference type="InterPro" id="IPR010982">
    <property type="entry name" value="Lambda_DNA-bd_dom_sf"/>
</dbReference>
<evidence type="ECO:0000313" key="3">
    <source>
        <dbReference type="Proteomes" id="UP001524570"/>
    </source>
</evidence>
<dbReference type="SUPFAM" id="SSF47413">
    <property type="entry name" value="lambda repressor-like DNA-binding domains"/>
    <property type="match status" value="1"/>
</dbReference>
<organism evidence="2 3">
    <name type="scientific">Methylomonas rosea</name>
    <dbReference type="NCBI Taxonomy" id="2952227"/>
    <lineage>
        <taxon>Bacteria</taxon>
        <taxon>Pseudomonadati</taxon>
        <taxon>Pseudomonadota</taxon>
        <taxon>Gammaproteobacteria</taxon>
        <taxon>Methylococcales</taxon>
        <taxon>Methylococcaceae</taxon>
        <taxon>Methylomonas</taxon>
    </lineage>
</organism>
<dbReference type="SMART" id="SM00530">
    <property type="entry name" value="HTH_XRE"/>
    <property type="match status" value="1"/>
</dbReference>
<protein>
    <submittedName>
        <fullName evidence="2">Helix-turn-helix domain-containing protein</fullName>
    </submittedName>
</protein>
<dbReference type="Proteomes" id="UP001524570">
    <property type="component" value="Unassembled WGS sequence"/>
</dbReference>